<accession>A0ABP1FA67</accession>
<evidence type="ECO:0000313" key="4">
    <source>
        <dbReference type="Proteomes" id="UP001497602"/>
    </source>
</evidence>
<dbReference type="SUPFAM" id="SSF53756">
    <property type="entry name" value="UDP-Glycosyltransferase/glycogen phosphorylase"/>
    <property type="match status" value="1"/>
</dbReference>
<keyword evidence="4" id="KW-1185">Reference proteome</keyword>
<evidence type="ECO:0000313" key="3">
    <source>
        <dbReference type="EMBL" id="CAL2105450.1"/>
    </source>
</evidence>
<proteinExistence type="predicted"/>
<keyword evidence="1" id="KW-0808">Transferase</keyword>
<name>A0ABP1FA67_9FLAO</name>
<feature type="domain" description="Glycosyl transferase family 1" evidence="2">
    <location>
        <begin position="173"/>
        <end position="337"/>
    </location>
</feature>
<comment type="caution">
    <text evidence="3">The sequence shown here is derived from an EMBL/GenBank/DDBJ whole genome shotgun (WGS) entry which is preliminary data.</text>
</comment>
<gene>
    <name evidence="3" type="ORF">T190115A13A_150081</name>
</gene>
<evidence type="ECO:0000256" key="1">
    <source>
        <dbReference type="ARBA" id="ARBA00022679"/>
    </source>
</evidence>
<dbReference type="Pfam" id="PF00534">
    <property type="entry name" value="Glycos_transf_1"/>
    <property type="match status" value="1"/>
</dbReference>
<evidence type="ECO:0000259" key="2">
    <source>
        <dbReference type="Pfam" id="PF00534"/>
    </source>
</evidence>
<dbReference type="Proteomes" id="UP001497602">
    <property type="component" value="Unassembled WGS sequence"/>
</dbReference>
<sequence>MTKKSKKILVDLERMRYPNSGLSNVCEALVKGFEKLGFIDSLSFYGEETIISNLKIKNKEFWKPWNRIFNPVVKKYDFVHITHQVSSYFPNCKKPKIVTLHDLNFLHEGKSKKKIAKEIKRINKSLKNTKYLICISEFTKQDFLNNKALFKYPKDMCIEVIHNGLIFEDFETDYSEKLTFLEDKEFLLNIGVIHPKKNQLSLLSLLVDNPDIYLVLVFSNKKADYESLIIKKSKELGIYNRILFFENIEEKQKIHLLKNCKALVHPSKAEGFGIPPIEAMYFEKPVFVSNLTSLPEIAGKEAYYWKSFDSKSMSKVFKEGIKDYDNDSQKRQRLKKWALKYDYLEMARKYIELYKKI</sequence>
<dbReference type="PANTHER" id="PTHR46401:SF2">
    <property type="entry name" value="GLYCOSYLTRANSFERASE WBBK-RELATED"/>
    <property type="match status" value="1"/>
</dbReference>
<dbReference type="Gene3D" id="3.40.50.2000">
    <property type="entry name" value="Glycogen Phosphorylase B"/>
    <property type="match status" value="2"/>
</dbReference>
<dbReference type="EMBL" id="CAXJRC010000006">
    <property type="protein sequence ID" value="CAL2105450.1"/>
    <property type="molecule type" value="Genomic_DNA"/>
</dbReference>
<protein>
    <submittedName>
        <fullName evidence="3">Glycosyltransferase involved in cell wall bisynthesis</fullName>
    </submittedName>
</protein>
<organism evidence="3 4">
    <name type="scientific">Tenacibaculum vairaonense</name>
    <dbReference type="NCBI Taxonomy" id="3137860"/>
    <lineage>
        <taxon>Bacteria</taxon>
        <taxon>Pseudomonadati</taxon>
        <taxon>Bacteroidota</taxon>
        <taxon>Flavobacteriia</taxon>
        <taxon>Flavobacteriales</taxon>
        <taxon>Flavobacteriaceae</taxon>
        <taxon>Tenacibaculum</taxon>
    </lineage>
</organism>
<dbReference type="PANTHER" id="PTHR46401">
    <property type="entry name" value="GLYCOSYLTRANSFERASE WBBK-RELATED"/>
    <property type="match status" value="1"/>
</dbReference>
<dbReference type="RefSeq" id="WP_348737282.1">
    <property type="nucleotide sequence ID" value="NZ_CAXJRC010000006.1"/>
</dbReference>
<dbReference type="CDD" id="cd03809">
    <property type="entry name" value="GT4_MtfB-like"/>
    <property type="match status" value="1"/>
</dbReference>
<reference evidence="3 4" key="1">
    <citation type="submission" date="2024-05" db="EMBL/GenBank/DDBJ databases">
        <authorList>
            <person name="Duchaud E."/>
        </authorList>
    </citation>
    <scope>NUCLEOTIDE SEQUENCE [LARGE SCALE GENOMIC DNA]</scope>
    <source>
        <strain evidence="3">Ena-SAMPLE-TAB-13-05-2024-13:56:06:370-140305</strain>
    </source>
</reference>
<dbReference type="InterPro" id="IPR001296">
    <property type="entry name" value="Glyco_trans_1"/>
</dbReference>